<dbReference type="GO" id="GO:0017148">
    <property type="term" value="P:negative regulation of translation"/>
    <property type="evidence" value="ECO:0007669"/>
    <property type="project" value="UniProtKB-UniRule"/>
</dbReference>
<dbReference type="GO" id="GO:0090071">
    <property type="term" value="P:negative regulation of ribosome biogenesis"/>
    <property type="evidence" value="ECO:0007669"/>
    <property type="project" value="UniProtKB-UniRule"/>
</dbReference>
<comment type="similarity">
    <text evidence="1 2">Belongs to the Iojap/RsfS family.</text>
</comment>
<dbReference type="SUPFAM" id="SSF81301">
    <property type="entry name" value="Nucleotidyltransferase"/>
    <property type="match status" value="1"/>
</dbReference>
<evidence type="ECO:0000313" key="4">
    <source>
        <dbReference type="Proteomes" id="UP001310022"/>
    </source>
</evidence>
<comment type="function">
    <text evidence="2">Functions as a ribosomal silencing factor. Interacts with ribosomal protein uL14 (rplN), blocking formation of intersubunit bridge B8. Prevents association of the 30S and 50S ribosomal subunits and the formation of functional ribosomes, thus repressing translation.</text>
</comment>
<dbReference type="GO" id="GO:0042256">
    <property type="term" value="P:cytosolic ribosome assembly"/>
    <property type="evidence" value="ECO:0007669"/>
    <property type="project" value="UniProtKB-UniRule"/>
</dbReference>
<dbReference type="HAMAP" id="MF_01477">
    <property type="entry name" value="Iojap_RsfS"/>
    <property type="match status" value="1"/>
</dbReference>
<comment type="subcellular location">
    <subcellularLocation>
        <location evidence="2">Cytoplasm</location>
    </subcellularLocation>
</comment>
<evidence type="ECO:0000313" key="3">
    <source>
        <dbReference type="EMBL" id="GJM59774.1"/>
    </source>
</evidence>
<dbReference type="PANTHER" id="PTHR21043:SF0">
    <property type="entry name" value="MITOCHONDRIAL ASSEMBLY OF RIBOSOMAL LARGE SUBUNIT PROTEIN 1"/>
    <property type="match status" value="1"/>
</dbReference>
<protein>
    <recommendedName>
        <fullName evidence="2">Ribosomal silencing factor RsfS</fullName>
    </recommendedName>
</protein>
<proteinExistence type="inferred from homology"/>
<comment type="subunit">
    <text evidence="2">Interacts with ribosomal protein uL14 (rplN).</text>
</comment>
<keyword evidence="2" id="KW-0810">Translation regulation</keyword>
<comment type="caution">
    <text evidence="3">The sequence shown here is derived from an EMBL/GenBank/DDBJ whole genome shotgun (WGS) entry which is preliminary data.</text>
</comment>
<keyword evidence="2" id="KW-0963">Cytoplasm</keyword>
<reference evidence="3 4" key="1">
    <citation type="submission" date="2021-12" db="EMBL/GenBank/DDBJ databases">
        <title>Genome sequencing of bacteria with rrn-lacking chromosome and rrn-plasmid.</title>
        <authorList>
            <person name="Anda M."/>
            <person name="Iwasaki W."/>
        </authorList>
    </citation>
    <scope>NUCLEOTIDE SEQUENCE [LARGE SCALE GENOMIC DNA]</scope>
    <source>
        <strain evidence="3 4">NBRC 15940</strain>
    </source>
</reference>
<dbReference type="GO" id="GO:0005737">
    <property type="term" value="C:cytoplasm"/>
    <property type="evidence" value="ECO:0007669"/>
    <property type="project" value="UniProtKB-SubCell"/>
</dbReference>
<evidence type="ECO:0000256" key="2">
    <source>
        <dbReference type="HAMAP-Rule" id="MF_01477"/>
    </source>
</evidence>
<dbReference type="EMBL" id="BQKE01000001">
    <property type="protein sequence ID" value="GJM59774.1"/>
    <property type="molecule type" value="Genomic_DNA"/>
</dbReference>
<dbReference type="Gene3D" id="3.30.460.10">
    <property type="entry name" value="Beta Polymerase, domain 2"/>
    <property type="match status" value="1"/>
</dbReference>
<sequence>MNYNYITALIYIHRMEEKNNLSSEELSQLVVMGMLEKKASNVVVMDLRKVGNAVADFFVIASGSSDTQVESIAKSVDEEVFKKNKTNPWHREGMDGREWVLLDYVDVVAHVFKKETREFYDLENMWGDAKITRIDS</sequence>
<dbReference type="InterPro" id="IPR043519">
    <property type="entry name" value="NT_sf"/>
</dbReference>
<gene>
    <name evidence="2 3" type="primary">rsfS</name>
    <name evidence="3" type="ORF">PEDI_03260</name>
</gene>
<dbReference type="Proteomes" id="UP001310022">
    <property type="component" value="Unassembled WGS sequence"/>
</dbReference>
<name>A0AAN4VTG3_9BACT</name>
<dbReference type="InterPro" id="IPR004394">
    <property type="entry name" value="Iojap/RsfS/C7orf30"/>
</dbReference>
<dbReference type="AlphaFoldDB" id="A0AAN4VTG3"/>
<dbReference type="GO" id="GO:0043023">
    <property type="term" value="F:ribosomal large subunit binding"/>
    <property type="evidence" value="ECO:0007669"/>
    <property type="project" value="TreeGrafter"/>
</dbReference>
<dbReference type="PANTHER" id="PTHR21043">
    <property type="entry name" value="IOJAP SUPERFAMILY ORTHOLOG"/>
    <property type="match status" value="1"/>
</dbReference>
<organism evidence="3 4">
    <name type="scientific">Persicobacter diffluens</name>
    <dbReference type="NCBI Taxonomy" id="981"/>
    <lineage>
        <taxon>Bacteria</taxon>
        <taxon>Pseudomonadati</taxon>
        <taxon>Bacteroidota</taxon>
        <taxon>Cytophagia</taxon>
        <taxon>Cytophagales</taxon>
        <taxon>Persicobacteraceae</taxon>
        <taxon>Persicobacter</taxon>
    </lineage>
</organism>
<accession>A0AAN4VTG3</accession>
<keyword evidence="4" id="KW-1185">Reference proteome</keyword>
<dbReference type="Pfam" id="PF02410">
    <property type="entry name" value="RsfS"/>
    <property type="match status" value="1"/>
</dbReference>
<dbReference type="NCBIfam" id="TIGR00090">
    <property type="entry name" value="rsfS_iojap_ybeB"/>
    <property type="match status" value="1"/>
</dbReference>
<keyword evidence="2" id="KW-0678">Repressor</keyword>
<evidence type="ECO:0000256" key="1">
    <source>
        <dbReference type="ARBA" id="ARBA00010574"/>
    </source>
</evidence>